<name>A0A164M2F5_9AGAM</name>
<accession>A0A164M2F5</accession>
<proteinExistence type="predicted"/>
<reference evidence="1 2" key="1">
    <citation type="journal article" date="2016" name="Mol. Biol. Evol.">
        <title>Comparative Genomics of Early-Diverging Mushroom-Forming Fungi Provides Insights into the Origins of Lignocellulose Decay Capabilities.</title>
        <authorList>
            <person name="Nagy L.G."/>
            <person name="Riley R."/>
            <person name="Tritt A."/>
            <person name="Adam C."/>
            <person name="Daum C."/>
            <person name="Floudas D."/>
            <person name="Sun H."/>
            <person name="Yadav J.S."/>
            <person name="Pangilinan J."/>
            <person name="Larsson K.H."/>
            <person name="Matsuura K."/>
            <person name="Barry K."/>
            <person name="Labutti K."/>
            <person name="Kuo R."/>
            <person name="Ohm R.A."/>
            <person name="Bhattacharya S.S."/>
            <person name="Shirouzu T."/>
            <person name="Yoshinaga Y."/>
            <person name="Martin F.M."/>
            <person name="Grigoriev I.V."/>
            <person name="Hibbett D.S."/>
        </authorList>
    </citation>
    <scope>NUCLEOTIDE SEQUENCE [LARGE SCALE GENOMIC DNA]</scope>
    <source>
        <strain evidence="1 2">HHB9708</strain>
    </source>
</reference>
<keyword evidence="2" id="KW-1185">Reference proteome</keyword>
<sequence>MTLCLSIGFEDYAGALEVVCPAGSSLPCIRSVPLHVPAYEYAEDLRFYEGARPKAVDNFHIASIIPPQRPIDEDQEMQLTIRVDMDYSLAIKVETSGSTQECNCRARAPVAGNLKDIEFMHQASDHYQVEDQQRSVLYRQLNRSYILSQNIHKLHTRLVHESGELNTALYIVNNKLTMHQEICVLYLQQIDADCNHSHYPYFNSSSELPGVSSCMMDTDKQ</sequence>
<dbReference type="Gene3D" id="2.60.34.10">
    <property type="entry name" value="Substrate Binding Domain Of DNAk, Chain A, domain 1"/>
    <property type="match status" value="1"/>
</dbReference>
<evidence type="ECO:0000313" key="2">
    <source>
        <dbReference type="Proteomes" id="UP000076722"/>
    </source>
</evidence>
<dbReference type="AlphaFoldDB" id="A0A164M2F5"/>
<evidence type="ECO:0000313" key="1">
    <source>
        <dbReference type="EMBL" id="KZS86287.1"/>
    </source>
</evidence>
<dbReference type="EMBL" id="KV419594">
    <property type="protein sequence ID" value="KZS86287.1"/>
    <property type="molecule type" value="Genomic_DNA"/>
</dbReference>
<dbReference type="InterPro" id="IPR029047">
    <property type="entry name" value="HSP70_peptide-bd_sf"/>
</dbReference>
<dbReference type="Proteomes" id="UP000076722">
    <property type="component" value="Unassembled WGS sequence"/>
</dbReference>
<organism evidence="1 2">
    <name type="scientific">Sistotremastrum niveocremeum HHB9708</name>
    <dbReference type="NCBI Taxonomy" id="1314777"/>
    <lineage>
        <taxon>Eukaryota</taxon>
        <taxon>Fungi</taxon>
        <taxon>Dikarya</taxon>
        <taxon>Basidiomycota</taxon>
        <taxon>Agaricomycotina</taxon>
        <taxon>Agaricomycetes</taxon>
        <taxon>Sistotremastrales</taxon>
        <taxon>Sistotremastraceae</taxon>
        <taxon>Sertulicium</taxon>
        <taxon>Sertulicium niveocremeum</taxon>
    </lineage>
</organism>
<protein>
    <submittedName>
        <fullName evidence="1">Uncharacterized protein</fullName>
    </submittedName>
</protein>
<dbReference type="SUPFAM" id="SSF100920">
    <property type="entry name" value="Heat shock protein 70kD (HSP70), peptide-binding domain"/>
    <property type="match status" value="1"/>
</dbReference>
<gene>
    <name evidence="1" type="ORF">SISNIDRAFT_471915</name>
</gene>